<protein>
    <recommendedName>
        <fullName evidence="1">Aminotransferase-like plant mobile domain-containing protein</fullName>
    </recommendedName>
</protein>
<dbReference type="PANTHER" id="PTHR46033">
    <property type="entry name" value="PROTEIN MAIN-LIKE 2"/>
    <property type="match status" value="1"/>
</dbReference>
<organism evidence="2 3">
    <name type="scientific">Gossypium stocksii</name>
    <dbReference type="NCBI Taxonomy" id="47602"/>
    <lineage>
        <taxon>Eukaryota</taxon>
        <taxon>Viridiplantae</taxon>
        <taxon>Streptophyta</taxon>
        <taxon>Embryophyta</taxon>
        <taxon>Tracheophyta</taxon>
        <taxon>Spermatophyta</taxon>
        <taxon>Magnoliopsida</taxon>
        <taxon>eudicotyledons</taxon>
        <taxon>Gunneridae</taxon>
        <taxon>Pentapetalae</taxon>
        <taxon>rosids</taxon>
        <taxon>malvids</taxon>
        <taxon>Malvales</taxon>
        <taxon>Malvaceae</taxon>
        <taxon>Malvoideae</taxon>
        <taxon>Gossypium</taxon>
    </lineage>
</organism>
<feature type="domain" description="Aminotransferase-like plant mobile" evidence="1">
    <location>
        <begin position="3"/>
        <end position="47"/>
    </location>
</feature>
<dbReference type="EMBL" id="JAIQCV010000006">
    <property type="protein sequence ID" value="KAH1091689.1"/>
    <property type="molecule type" value="Genomic_DNA"/>
</dbReference>
<dbReference type="OrthoDB" id="960611at2759"/>
<comment type="caution">
    <text evidence="2">The sequence shown here is derived from an EMBL/GenBank/DDBJ whole genome shotgun (WGS) entry which is preliminary data.</text>
</comment>
<name>A0A9D4A6M6_9ROSI</name>
<accession>A0A9D4A6M6</accession>
<dbReference type="Proteomes" id="UP000828251">
    <property type="component" value="Unassembled WGS sequence"/>
</dbReference>
<dbReference type="PANTHER" id="PTHR46033:SF8">
    <property type="entry name" value="PROTEIN MAINTENANCE OF MERISTEMS-LIKE"/>
    <property type="match status" value="1"/>
</dbReference>
<dbReference type="Pfam" id="PF10536">
    <property type="entry name" value="PMD"/>
    <property type="match status" value="1"/>
</dbReference>
<dbReference type="InterPro" id="IPR019557">
    <property type="entry name" value="AminoTfrase-like_pln_mobile"/>
</dbReference>
<dbReference type="InterPro" id="IPR044824">
    <property type="entry name" value="MAIN-like"/>
</dbReference>
<evidence type="ECO:0000259" key="1">
    <source>
        <dbReference type="Pfam" id="PF10536"/>
    </source>
</evidence>
<evidence type="ECO:0000313" key="3">
    <source>
        <dbReference type="Proteomes" id="UP000828251"/>
    </source>
</evidence>
<dbReference type="GO" id="GO:0010073">
    <property type="term" value="P:meristem maintenance"/>
    <property type="evidence" value="ECO:0007669"/>
    <property type="project" value="InterPro"/>
</dbReference>
<dbReference type="AlphaFoldDB" id="A0A9D4A6M6"/>
<reference evidence="2 3" key="1">
    <citation type="journal article" date="2021" name="Plant Biotechnol. J.">
        <title>Multi-omics assisted identification of the key and species-specific regulatory components of drought-tolerant mechanisms in Gossypium stocksii.</title>
        <authorList>
            <person name="Yu D."/>
            <person name="Ke L."/>
            <person name="Zhang D."/>
            <person name="Wu Y."/>
            <person name="Sun Y."/>
            <person name="Mei J."/>
            <person name="Sun J."/>
            <person name="Sun Y."/>
        </authorList>
    </citation>
    <scope>NUCLEOTIDE SEQUENCE [LARGE SCALE GENOMIC DNA]</scope>
    <source>
        <strain evidence="3">cv. E1</strain>
        <tissue evidence="2">Leaf</tissue>
    </source>
</reference>
<evidence type="ECO:0000313" key="2">
    <source>
        <dbReference type="EMBL" id="KAH1091689.1"/>
    </source>
</evidence>
<keyword evidence="3" id="KW-1185">Reference proteome</keyword>
<gene>
    <name evidence="2" type="ORF">J1N35_018946</name>
</gene>
<sequence length="196" mass="21781">MNMLVERWRPKTHIFHLPCSECTITLEDIALQLDLPMDGLVIIGSTVVRGSRPLHNNVGEGLEQLRWWNHERSCVELPKELEDTRSVGQLRDVGCKGSLDSVYDGGNAQIRPSSTIHILGHRHPPYTIPYANVNVGPHIGIDVDVYTTINDIPDANAHAFVYTTIDDIPDANDHAFVYAGVDAQVYADVFGIWGTL</sequence>
<proteinExistence type="predicted"/>